<comment type="caution">
    <text evidence="1">The sequence shown here is derived from an EMBL/GenBank/DDBJ whole genome shotgun (WGS) entry which is preliminary data.</text>
</comment>
<dbReference type="EMBL" id="LAZR01028265">
    <property type="protein sequence ID" value="KKL63148.1"/>
    <property type="molecule type" value="Genomic_DNA"/>
</dbReference>
<accession>A0A0F9DN37</accession>
<sequence length="95" mass="11288">MYRKYITQKQTEEIRTANELATWAWDSHYWFETVPNSGIAICKWCNKHYGSEMGITDDFPMCMENPRLMTLDFIEGLLTHYRKTRGTKVLNEPHP</sequence>
<dbReference type="AlphaFoldDB" id="A0A0F9DN37"/>
<proteinExistence type="predicted"/>
<name>A0A0F9DN37_9ZZZZ</name>
<protein>
    <submittedName>
        <fullName evidence="1">Uncharacterized protein</fullName>
    </submittedName>
</protein>
<reference evidence="1" key="1">
    <citation type="journal article" date="2015" name="Nature">
        <title>Complex archaea that bridge the gap between prokaryotes and eukaryotes.</title>
        <authorList>
            <person name="Spang A."/>
            <person name="Saw J.H."/>
            <person name="Jorgensen S.L."/>
            <person name="Zaremba-Niedzwiedzka K."/>
            <person name="Martijn J."/>
            <person name="Lind A.E."/>
            <person name="van Eijk R."/>
            <person name="Schleper C."/>
            <person name="Guy L."/>
            <person name="Ettema T.J."/>
        </authorList>
    </citation>
    <scope>NUCLEOTIDE SEQUENCE</scope>
</reference>
<evidence type="ECO:0000313" key="1">
    <source>
        <dbReference type="EMBL" id="KKL63148.1"/>
    </source>
</evidence>
<organism evidence="1">
    <name type="scientific">marine sediment metagenome</name>
    <dbReference type="NCBI Taxonomy" id="412755"/>
    <lineage>
        <taxon>unclassified sequences</taxon>
        <taxon>metagenomes</taxon>
        <taxon>ecological metagenomes</taxon>
    </lineage>
</organism>
<gene>
    <name evidence="1" type="ORF">LCGC14_2178000</name>
</gene>